<reference evidence="1 2" key="1">
    <citation type="submission" date="2014-11" db="EMBL/GenBank/DDBJ databases">
        <title>Symbiosis island explosion on the genome of extra-slow-growing strains of soybean bradyrhizobia with massive insertion sequences.</title>
        <authorList>
            <person name="Iida T."/>
            <person name="Minamisawa K."/>
        </authorList>
    </citation>
    <scope>NUCLEOTIDE SEQUENCE [LARGE SCALE GENOMIC DNA]</scope>
    <source>
        <strain evidence="1 2">NK6</strain>
    </source>
</reference>
<dbReference type="AlphaFoldDB" id="A0A0E4FYW4"/>
<organism evidence="1 2">
    <name type="scientific">Bradyrhizobium diazoefficiens</name>
    <dbReference type="NCBI Taxonomy" id="1355477"/>
    <lineage>
        <taxon>Bacteria</taxon>
        <taxon>Pseudomonadati</taxon>
        <taxon>Pseudomonadota</taxon>
        <taxon>Alphaproteobacteria</taxon>
        <taxon>Hyphomicrobiales</taxon>
        <taxon>Nitrobacteraceae</taxon>
        <taxon>Bradyrhizobium</taxon>
    </lineage>
</organism>
<dbReference type="Proteomes" id="UP000063308">
    <property type="component" value="Chromosome"/>
</dbReference>
<evidence type="ECO:0000313" key="2">
    <source>
        <dbReference type="Proteomes" id="UP000063308"/>
    </source>
</evidence>
<name>A0A0E4FYW4_9BRAD</name>
<proteinExistence type="predicted"/>
<accession>A0A0E4FYW4</accession>
<gene>
    <name evidence="1" type="ORF">NK6_10052</name>
</gene>
<dbReference type="EMBL" id="AP014685">
    <property type="protein sequence ID" value="BAR63184.1"/>
    <property type="molecule type" value="Genomic_DNA"/>
</dbReference>
<protein>
    <submittedName>
        <fullName evidence="1">Uncharacterized protein</fullName>
    </submittedName>
</protein>
<sequence>MFHLLPPVLSLNAIAGGSNTAFCGPGSGFRARRAALPQRESARNYRVLPGRRRWTKERPRPAL</sequence>
<evidence type="ECO:0000313" key="1">
    <source>
        <dbReference type="EMBL" id="BAR63184.1"/>
    </source>
</evidence>